<dbReference type="InterPro" id="IPR016181">
    <property type="entry name" value="Acyl_CoA_acyltransferase"/>
</dbReference>
<comment type="caution">
    <text evidence="2">The sequence shown here is derived from an EMBL/GenBank/DDBJ whole genome shotgun (WGS) entry which is preliminary data.</text>
</comment>
<feature type="domain" description="BioF2-like acetyltransferase" evidence="1">
    <location>
        <begin position="134"/>
        <end position="261"/>
    </location>
</feature>
<dbReference type="SUPFAM" id="SSF55729">
    <property type="entry name" value="Acyl-CoA N-acyltransferases (Nat)"/>
    <property type="match status" value="1"/>
</dbReference>
<dbReference type="GO" id="GO:0016740">
    <property type="term" value="F:transferase activity"/>
    <property type="evidence" value="ECO:0007669"/>
    <property type="project" value="UniProtKB-KW"/>
</dbReference>
<dbReference type="InterPro" id="IPR038740">
    <property type="entry name" value="BioF2-like_GNAT_dom"/>
</dbReference>
<dbReference type="RefSeq" id="WP_148453299.1">
    <property type="nucleotide sequence ID" value="NZ_VSDO01000003.1"/>
</dbReference>
<dbReference type="Pfam" id="PF13480">
    <property type="entry name" value="Acetyltransf_6"/>
    <property type="match status" value="1"/>
</dbReference>
<dbReference type="Proteomes" id="UP000325218">
    <property type="component" value="Unassembled WGS sequence"/>
</dbReference>
<evidence type="ECO:0000313" key="2">
    <source>
        <dbReference type="EMBL" id="TYA12036.1"/>
    </source>
</evidence>
<name>A0A5D0CQ01_9BACL</name>
<accession>A0A5D0CQ01</accession>
<dbReference type="AlphaFoldDB" id="A0A5D0CQ01"/>
<reference evidence="2 3" key="1">
    <citation type="submission" date="2019-08" db="EMBL/GenBank/DDBJ databases">
        <title>Genome sequencing of Paenibacillus faecis DSM 23593(T).</title>
        <authorList>
            <person name="Kook J.-K."/>
            <person name="Park S.-N."/>
            <person name="Lim Y.K."/>
        </authorList>
    </citation>
    <scope>NUCLEOTIDE SEQUENCE [LARGE SCALE GENOMIC DNA]</scope>
    <source>
        <strain evidence="2 3">DSM 23593</strain>
    </source>
</reference>
<proteinExistence type="predicted"/>
<evidence type="ECO:0000313" key="3">
    <source>
        <dbReference type="Proteomes" id="UP000325218"/>
    </source>
</evidence>
<keyword evidence="3" id="KW-1185">Reference proteome</keyword>
<dbReference type="Gene3D" id="3.40.630.30">
    <property type="match status" value="1"/>
</dbReference>
<dbReference type="EMBL" id="VSDO01000003">
    <property type="protein sequence ID" value="TYA12036.1"/>
    <property type="molecule type" value="Genomic_DNA"/>
</dbReference>
<gene>
    <name evidence="2" type="ORF">FRY98_14970</name>
</gene>
<dbReference type="OrthoDB" id="116151at2"/>
<organism evidence="2 3">
    <name type="scientific">Paenibacillus faecis</name>
    <dbReference type="NCBI Taxonomy" id="862114"/>
    <lineage>
        <taxon>Bacteria</taxon>
        <taxon>Bacillati</taxon>
        <taxon>Bacillota</taxon>
        <taxon>Bacilli</taxon>
        <taxon>Bacillales</taxon>
        <taxon>Paenibacillaceae</taxon>
        <taxon>Paenibacillus</taxon>
    </lineage>
</organism>
<protein>
    <submittedName>
        <fullName evidence="2">GNAT family N-acetyltransferase</fullName>
    </submittedName>
</protein>
<evidence type="ECO:0000259" key="1">
    <source>
        <dbReference type="Pfam" id="PF13480"/>
    </source>
</evidence>
<keyword evidence="2" id="KW-0808">Transferase</keyword>
<sequence length="306" mass="34847">MIDHTALSQWGEFNRRKWGCRVEHVRLQAERSEARGEFLFFYNAVERFMLPPQNPYHPSLFLATPSQKPFRINKQWHEIAGLLMDRLQQIRGPAVVHLPPELDDVRPFLWRGLKAEVKYTYCVNVPYSLDLASKAIRNKIRKAEAAGYRTEKSVNMSHAYECLVETEKRQGFSHQLSAADLELARDLMGDHAFRCYICYSKDGEPVSVNISLLLQPASAIGWIAGTKTAHLSNGVVQQVQFHEFEDLAAAGVRRFDFAGANLASVSEAKAEWGGELLPYYVIRKPGLKDVLRAGRDWLQFSSRVKP</sequence>